<accession>A0ACB6RTX5</accession>
<reference evidence="1" key="1">
    <citation type="journal article" date="2020" name="Stud. Mycol.">
        <title>101 Dothideomycetes genomes: a test case for predicting lifestyles and emergence of pathogens.</title>
        <authorList>
            <person name="Haridas S."/>
            <person name="Albert R."/>
            <person name="Binder M."/>
            <person name="Bloem J."/>
            <person name="Labutti K."/>
            <person name="Salamov A."/>
            <person name="Andreopoulos B."/>
            <person name="Baker S."/>
            <person name="Barry K."/>
            <person name="Bills G."/>
            <person name="Bluhm B."/>
            <person name="Cannon C."/>
            <person name="Castanera R."/>
            <person name="Culley D."/>
            <person name="Daum C."/>
            <person name="Ezra D."/>
            <person name="Gonzalez J."/>
            <person name="Henrissat B."/>
            <person name="Kuo A."/>
            <person name="Liang C."/>
            <person name="Lipzen A."/>
            <person name="Lutzoni F."/>
            <person name="Magnuson J."/>
            <person name="Mondo S."/>
            <person name="Nolan M."/>
            <person name="Ohm R."/>
            <person name="Pangilinan J."/>
            <person name="Park H.-J."/>
            <person name="Ramirez L."/>
            <person name="Alfaro M."/>
            <person name="Sun H."/>
            <person name="Tritt A."/>
            <person name="Yoshinaga Y."/>
            <person name="Zwiers L.-H."/>
            <person name="Turgeon B."/>
            <person name="Goodwin S."/>
            <person name="Spatafora J."/>
            <person name="Crous P."/>
            <person name="Grigoriev I."/>
        </authorList>
    </citation>
    <scope>NUCLEOTIDE SEQUENCE</scope>
    <source>
        <strain evidence="1">CBS 525.71</strain>
    </source>
</reference>
<keyword evidence="2" id="KW-1185">Reference proteome</keyword>
<name>A0ACB6RTX5_9PLEO</name>
<evidence type="ECO:0000313" key="2">
    <source>
        <dbReference type="Proteomes" id="UP000799754"/>
    </source>
</evidence>
<evidence type="ECO:0000313" key="1">
    <source>
        <dbReference type="EMBL" id="KAF2624277.1"/>
    </source>
</evidence>
<protein>
    <submittedName>
        <fullName evidence="1">Uncharacterized protein</fullName>
    </submittedName>
</protein>
<organism evidence="1 2">
    <name type="scientific">Macroventuria anomochaeta</name>
    <dbReference type="NCBI Taxonomy" id="301207"/>
    <lineage>
        <taxon>Eukaryota</taxon>
        <taxon>Fungi</taxon>
        <taxon>Dikarya</taxon>
        <taxon>Ascomycota</taxon>
        <taxon>Pezizomycotina</taxon>
        <taxon>Dothideomycetes</taxon>
        <taxon>Pleosporomycetidae</taxon>
        <taxon>Pleosporales</taxon>
        <taxon>Pleosporineae</taxon>
        <taxon>Didymellaceae</taxon>
        <taxon>Macroventuria</taxon>
    </lineage>
</organism>
<comment type="caution">
    <text evidence="1">The sequence shown here is derived from an EMBL/GenBank/DDBJ whole genome shotgun (WGS) entry which is preliminary data.</text>
</comment>
<dbReference type="EMBL" id="MU006731">
    <property type="protein sequence ID" value="KAF2624277.1"/>
    <property type="molecule type" value="Genomic_DNA"/>
</dbReference>
<sequence>MKTKNNVAQNLCDACWISSPLHPAQSPDLNPIGACWAVLKQRVKKCLRWPNKGQPAWDGTKRMLKKIFIQEWNRITIEEVSRCAQLQENNGEKICSALW</sequence>
<dbReference type="Proteomes" id="UP000799754">
    <property type="component" value="Unassembled WGS sequence"/>
</dbReference>
<gene>
    <name evidence="1" type="ORF">BU25DRAFT_157034</name>
</gene>
<proteinExistence type="predicted"/>